<keyword evidence="2" id="KW-0862">Zinc</keyword>
<keyword evidence="5" id="KW-0804">Transcription</keyword>
<keyword evidence="4" id="KW-0238">DNA-binding</keyword>
<dbReference type="EMBL" id="JBFTWV010000022">
    <property type="protein sequence ID" value="KAL2796941.1"/>
    <property type="molecule type" value="Genomic_DNA"/>
</dbReference>
<dbReference type="PROSITE" id="PS50048">
    <property type="entry name" value="ZN2_CY6_FUNGAL_2"/>
    <property type="match status" value="1"/>
</dbReference>
<feature type="region of interest" description="Disordered" evidence="7">
    <location>
        <begin position="298"/>
        <end position="328"/>
    </location>
</feature>
<dbReference type="Pfam" id="PF00172">
    <property type="entry name" value="Zn_clus"/>
    <property type="match status" value="1"/>
</dbReference>
<evidence type="ECO:0000256" key="3">
    <source>
        <dbReference type="ARBA" id="ARBA00023015"/>
    </source>
</evidence>
<proteinExistence type="predicted"/>
<dbReference type="PANTHER" id="PTHR36206">
    <property type="entry name" value="ASPERCRYPTIN BIOSYNTHESIS CLUSTER-SPECIFIC TRANSCRIPTION REGULATOR ATNN-RELATED"/>
    <property type="match status" value="1"/>
</dbReference>
<dbReference type="InterPro" id="IPR052360">
    <property type="entry name" value="Transcr_Regulatory_Proteins"/>
</dbReference>
<evidence type="ECO:0000259" key="8">
    <source>
        <dbReference type="PROSITE" id="PS50048"/>
    </source>
</evidence>
<evidence type="ECO:0000256" key="6">
    <source>
        <dbReference type="ARBA" id="ARBA00023242"/>
    </source>
</evidence>
<keyword evidence="6" id="KW-0539">Nucleus</keyword>
<evidence type="ECO:0000256" key="5">
    <source>
        <dbReference type="ARBA" id="ARBA00023163"/>
    </source>
</evidence>
<sequence length="498" mass="55644">MVKNVRTYSSRVKTGCITCRRRRIKCDEAKPSCQRCTAGKRPCEGYAPQVKPAAAMRMIVYTATATASPSTPSYPVADPERNAFQFFLAQSRACFPVEFSRAILQAAQADRAFTHAIVCFGAAQQIYEFEDDPDARARLGKLAMIQYGKALHLLQSPTSAPSSTETLLLCCVLFACYEGLRGCRRSAVVHIKSGLDLLRQCGAQTRWALLSREAMIALFTRLDNQVVELLGTSMYETLCEKKPTERAFAPRPLTVELSTPAASSRSSSESRAPMSIDTRLNHIFHRHLDMAEAMQALPDLPPAPKDESTPTSPTPLPPDDPQGQFPSDDMDAELLHIWHIVAHMCVAMAPGTAPEEAWDEFFPEFETIVSLAERYLRRSRPSGQKRRFGFNIGVIPALYMAGVRCREPQIRRRAIRLLAEYPRREIMWDSTVTAEVCRRVMEIEEGTVTCRGMESWERSSDDILESGYEGSGIKLVTRVRNVNAVLDDDGGARFEFQS</sequence>
<evidence type="ECO:0000256" key="1">
    <source>
        <dbReference type="ARBA" id="ARBA00022723"/>
    </source>
</evidence>
<protein>
    <recommendedName>
        <fullName evidence="8">Zn(2)-C6 fungal-type domain-containing protein</fullName>
    </recommendedName>
</protein>
<dbReference type="CDD" id="cd00067">
    <property type="entry name" value="GAL4"/>
    <property type="match status" value="1"/>
</dbReference>
<name>A0ABR4GD39_9EURO</name>
<evidence type="ECO:0000256" key="4">
    <source>
        <dbReference type="ARBA" id="ARBA00023125"/>
    </source>
</evidence>
<reference evidence="9 10" key="1">
    <citation type="submission" date="2024-07" db="EMBL/GenBank/DDBJ databases">
        <title>Section-level genome sequencing and comparative genomics of Aspergillus sections Usti and Cavernicolus.</title>
        <authorList>
            <consortium name="Lawrence Berkeley National Laboratory"/>
            <person name="Nybo J.L."/>
            <person name="Vesth T.C."/>
            <person name="Theobald S."/>
            <person name="Frisvad J.C."/>
            <person name="Larsen T.O."/>
            <person name="Kjaerboelling I."/>
            <person name="Rothschild-Mancinelli K."/>
            <person name="Lyhne E.K."/>
            <person name="Kogle M.E."/>
            <person name="Barry K."/>
            <person name="Clum A."/>
            <person name="Na H."/>
            <person name="Ledsgaard L."/>
            <person name="Lin J."/>
            <person name="Lipzen A."/>
            <person name="Kuo A."/>
            <person name="Riley R."/>
            <person name="Mondo S."/>
            <person name="Labutti K."/>
            <person name="Haridas S."/>
            <person name="Pangalinan J."/>
            <person name="Salamov A.A."/>
            <person name="Simmons B.A."/>
            <person name="Magnuson J.K."/>
            <person name="Chen J."/>
            <person name="Drula E."/>
            <person name="Henrissat B."/>
            <person name="Wiebenga A."/>
            <person name="Lubbers R.J."/>
            <person name="Gomes A.C."/>
            <person name="Makela M.R."/>
            <person name="Stajich J."/>
            <person name="Grigoriev I.V."/>
            <person name="Mortensen U.H."/>
            <person name="De Vries R.P."/>
            <person name="Baker S.E."/>
            <person name="Andersen M.R."/>
        </authorList>
    </citation>
    <scope>NUCLEOTIDE SEQUENCE [LARGE SCALE GENOMIC DNA]</scope>
    <source>
        <strain evidence="9 10">CBS 209.92</strain>
    </source>
</reference>
<evidence type="ECO:0000256" key="7">
    <source>
        <dbReference type="SAM" id="MobiDB-lite"/>
    </source>
</evidence>
<dbReference type="SUPFAM" id="SSF57701">
    <property type="entry name" value="Zn2/Cys6 DNA-binding domain"/>
    <property type="match status" value="1"/>
</dbReference>
<keyword evidence="10" id="KW-1185">Reference proteome</keyword>
<evidence type="ECO:0000313" key="9">
    <source>
        <dbReference type="EMBL" id="KAL2796941.1"/>
    </source>
</evidence>
<dbReference type="Pfam" id="PF11951">
    <property type="entry name" value="Fungal_trans_2"/>
    <property type="match status" value="1"/>
</dbReference>
<dbReference type="PANTHER" id="PTHR36206:SF12">
    <property type="entry name" value="ASPERCRYPTIN BIOSYNTHESIS CLUSTER-SPECIFIC TRANSCRIPTION REGULATOR ATNN-RELATED"/>
    <property type="match status" value="1"/>
</dbReference>
<dbReference type="Gene3D" id="4.10.240.10">
    <property type="entry name" value="Zn(2)-C6 fungal-type DNA-binding domain"/>
    <property type="match status" value="1"/>
</dbReference>
<dbReference type="PROSITE" id="PS00463">
    <property type="entry name" value="ZN2_CY6_FUNGAL_1"/>
    <property type="match status" value="1"/>
</dbReference>
<feature type="domain" description="Zn(2)-C6 fungal-type" evidence="8">
    <location>
        <begin position="15"/>
        <end position="43"/>
    </location>
</feature>
<evidence type="ECO:0000256" key="2">
    <source>
        <dbReference type="ARBA" id="ARBA00022833"/>
    </source>
</evidence>
<comment type="caution">
    <text evidence="9">The sequence shown here is derived from an EMBL/GenBank/DDBJ whole genome shotgun (WGS) entry which is preliminary data.</text>
</comment>
<dbReference type="InterPro" id="IPR036864">
    <property type="entry name" value="Zn2-C6_fun-type_DNA-bd_sf"/>
</dbReference>
<dbReference type="InterPro" id="IPR021858">
    <property type="entry name" value="Fun_TF"/>
</dbReference>
<evidence type="ECO:0000313" key="10">
    <source>
        <dbReference type="Proteomes" id="UP001610563"/>
    </source>
</evidence>
<accession>A0ABR4GD39</accession>
<feature type="region of interest" description="Disordered" evidence="7">
    <location>
        <begin position="250"/>
        <end position="273"/>
    </location>
</feature>
<keyword evidence="1" id="KW-0479">Metal-binding</keyword>
<gene>
    <name evidence="9" type="ORF">BJX66DRAFT_116846</name>
</gene>
<feature type="compositionally biased region" description="Low complexity" evidence="7">
    <location>
        <begin position="258"/>
        <end position="273"/>
    </location>
</feature>
<organism evidence="9 10">
    <name type="scientific">Aspergillus keveii</name>
    <dbReference type="NCBI Taxonomy" id="714993"/>
    <lineage>
        <taxon>Eukaryota</taxon>
        <taxon>Fungi</taxon>
        <taxon>Dikarya</taxon>
        <taxon>Ascomycota</taxon>
        <taxon>Pezizomycotina</taxon>
        <taxon>Eurotiomycetes</taxon>
        <taxon>Eurotiomycetidae</taxon>
        <taxon>Eurotiales</taxon>
        <taxon>Aspergillaceae</taxon>
        <taxon>Aspergillus</taxon>
        <taxon>Aspergillus subgen. Nidulantes</taxon>
    </lineage>
</organism>
<dbReference type="SMART" id="SM00066">
    <property type="entry name" value="GAL4"/>
    <property type="match status" value="1"/>
</dbReference>
<keyword evidence="3" id="KW-0805">Transcription regulation</keyword>
<dbReference type="InterPro" id="IPR001138">
    <property type="entry name" value="Zn2Cys6_DnaBD"/>
</dbReference>
<dbReference type="Proteomes" id="UP001610563">
    <property type="component" value="Unassembled WGS sequence"/>
</dbReference>